<dbReference type="RefSeq" id="WP_406788961.1">
    <property type="nucleotide sequence ID" value="NZ_JBJIAA010000016.1"/>
</dbReference>
<evidence type="ECO:0000259" key="1">
    <source>
        <dbReference type="Pfam" id="PF07687"/>
    </source>
</evidence>
<dbReference type="EMBL" id="JBJIAA010000016">
    <property type="protein sequence ID" value="MFL0252304.1"/>
    <property type="molecule type" value="Genomic_DNA"/>
</dbReference>
<dbReference type="Gene3D" id="3.40.630.10">
    <property type="entry name" value="Zn peptidases"/>
    <property type="match status" value="1"/>
</dbReference>
<proteinExistence type="predicted"/>
<reference evidence="2 3" key="1">
    <citation type="submission" date="2024-11" db="EMBL/GenBank/DDBJ databases">
        <authorList>
            <person name="Heng Y.C."/>
            <person name="Lim A.C.H."/>
            <person name="Lee J.K.Y."/>
            <person name="Kittelmann S."/>
        </authorList>
    </citation>
    <scope>NUCLEOTIDE SEQUENCE [LARGE SCALE GENOMIC DNA]</scope>
    <source>
        <strain evidence="2 3">WILCCON 0114</strain>
    </source>
</reference>
<dbReference type="Proteomes" id="UP001623592">
    <property type="component" value="Unassembled WGS sequence"/>
</dbReference>
<dbReference type="PANTHER" id="PTHR11014:SF63">
    <property type="entry name" value="METALLOPEPTIDASE, PUTATIVE (AFU_ORTHOLOGUE AFUA_6G09600)-RELATED"/>
    <property type="match status" value="1"/>
</dbReference>
<dbReference type="Gene3D" id="3.30.70.360">
    <property type="match status" value="1"/>
</dbReference>
<dbReference type="Pfam" id="PF01546">
    <property type="entry name" value="Peptidase_M20"/>
    <property type="match status" value="1"/>
</dbReference>
<protein>
    <submittedName>
        <fullName evidence="2">M20 family metallopeptidase</fullName>
    </submittedName>
</protein>
<evidence type="ECO:0000313" key="3">
    <source>
        <dbReference type="Proteomes" id="UP001623592"/>
    </source>
</evidence>
<name>A0ABW8TIH0_9CLOT</name>
<dbReference type="SUPFAM" id="SSF53187">
    <property type="entry name" value="Zn-dependent exopeptidases"/>
    <property type="match status" value="1"/>
</dbReference>
<comment type="caution">
    <text evidence="2">The sequence shown here is derived from an EMBL/GenBank/DDBJ whole genome shotgun (WGS) entry which is preliminary data.</text>
</comment>
<dbReference type="InterPro" id="IPR036264">
    <property type="entry name" value="Bact_exopeptidase_dim_dom"/>
</dbReference>
<feature type="domain" description="Peptidase M20 dimerisation" evidence="1">
    <location>
        <begin position="187"/>
        <end position="277"/>
    </location>
</feature>
<dbReference type="CDD" id="cd03886">
    <property type="entry name" value="M20_Acy1"/>
    <property type="match status" value="1"/>
</dbReference>
<gene>
    <name evidence="2" type="ORF">ACJDT4_17965</name>
</gene>
<organism evidence="2 3">
    <name type="scientific">Clostridium neuense</name>
    <dbReference type="NCBI Taxonomy" id="1728934"/>
    <lineage>
        <taxon>Bacteria</taxon>
        <taxon>Bacillati</taxon>
        <taxon>Bacillota</taxon>
        <taxon>Clostridia</taxon>
        <taxon>Eubacteriales</taxon>
        <taxon>Clostridiaceae</taxon>
        <taxon>Clostridium</taxon>
    </lineage>
</organism>
<dbReference type="InterPro" id="IPR017439">
    <property type="entry name" value="Amidohydrolase"/>
</dbReference>
<dbReference type="NCBIfam" id="TIGR01891">
    <property type="entry name" value="amidohydrolases"/>
    <property type="match status" value="1"/>
</dbReference>
<sequence>MDYIGEAKKIEKELVSIRRDFHQNPELGFELQRTSGKVKEFLKKEGIEYIETAKTGICAIIKGKNTGKTVALRGDMDALPLKDKKLCEYSSKVDGKMHACGHDAHTTILMGAAKLLNSMKDELCGNVKLFFEPAEETTGGAQIMISEGALENPRVDAVLGLHVSETIDCGKIGIKKGVVNAASNPFQILIKGKGTHGAHPNLGVDPITIACNVVNVIQTIVSREISPTNPSVITIGYIHGGTAGNIVPDEVKIGGIIRTMKSEDREFAKKRLVEVARGVANSMRAEAEVNIEESYPCLYNDDSMYSFMKEEAEELLGKENVIELEEPSLGVESFAYFSMERPSVFYYLGIKNEKKGIINPAHGNLFDIDENCLHIGAALQCKAAFEALKKLSQK</sequence>
<accession>A0ABW8TIH0</accession>
<dbReference type="PANTHER" id="PTHR11014">
    <property type="entry name" value="PEPTIDASE M20 FAMILY MEMBER"/>
    <property type="match status" value="1"/>
</dbReference>
<dbReference type="PIRSF" id="PIRSF005962">
    <property type="entry name" value="Pept_M20D_amidohydro"/>
    <property type="match status" value="1"/>
</dbReference>
<dbReference type="InterPro" id="IPR002933">
    <property type="entry name" value="Peptidase_M20"/>
</dbReference>
<dbReference type="InterPro" id="IPR011650">
    <property type="entry name" value="Peptidase_M20_dimer"/>
</dbReference>
<dbReference type="Pfam" id="PF07687">
    <property type="entry name" value="M20_dimer"/>
    <property type="match status" value="1"/>
</dbReference>
<dbReference type="SUPFAM" id="SSF55031">
    <property type="entry name" value="Bacterial exopeptidase dimerisation domain"/>
    <property type="match status" value="1"/>
</dbReference>
<keyword evidence="3" id="KW-1185">Reference proteome</keyword>
<evidence type="ECO:0000313" key="2">
    <source>
        <dbReference type="EMBL" id="MFL0252304.1"/>
    </source>
</evidence>